<protein>
    <submittedName>
        <fullName evidence="1">FAD-dependent oxidoreductase</fullName>
    </submittedName>
</protein>
<organism evidence="1 2">
    <name type="scientific">Rhodococcus sacchari</name>
    <dbReference type="NCBI Taxonomy" id="2962047"/>
    <lineage>
        <taxon>Bacteria</taxon>
        <taxon>Bacillati</taxon>
        <taxon>Actinomycetota</taxon>
        <taxon>Actinomycetes</taxon>
        <taxon>Mycobacteriales</taxon>
        <taxon>Nocardiaceae</taxon>
        <taxon>Rhodococcus</taxon>
    </lineage>
</organism>
<reference evidence="1" key="1">
    <citation type="submission" date="2022-10" db="EMBL/GenBank/DDBJ databases">
        <title>Rhodococcus ferula Z13 complete genome.</title>
        <authorList>
            <person name="Long X."/>
            <person name="Zang M."/>
        </authorList>
    </citation>
    <scope>NUCLEOTIDE SEQUENCE</scope>
    <source>
        <strain evidence="1">Z13</strain>
    </source>
</reference>
<gene>
    <name evidence="1" type="ORF">OED52_19285</name>
</gene>
<evidence type="ECO:0000313" key="2">
    <source>
        <dbReference type="Proteomes" id="UP001156484"/>
    </source>
</evidence>
<sequence length="389" mass="41722">MSNPRPRLVVLGGGFAGTLAAGRLSRRAAITLVNPRPHFVQRTRLHQLAAGNHEATENYRKLLGKGVELLVDTATRIESDTRTVRLGSGRAIQYDYLLYAVGSTATRRSTVPGVEEFAYPIAEYEHARHLRNTLANTDRDAVVTVVGGGLTGLETASELAEQGRRVRLVCRVVGPTLTENTRRAVRERLSALRVEVVERARVTRVGPDGLALEDGTVLPSAVTVWTGGFGVPELARSSGFSTDSVGRMLTDETLTSIDDERVVAAGDCASPSGDPLRMACQSALPLGVVAADTILSRIAGEEPAKLDVGFNGVGVSLGRRSGVVQLHRRDDTPTDRTFTGRTAAFLKDLGLKSAMAGLRTEALWPGTVRFFRGGRHPVDATVPAEENVR</sequence>
<accession>A0ACD4DFH8</accession>
<proteinExistence type="predicted"/>
<dbReference type="EMBL" id="CP107551">
    <property type="protein sequence ID" value="UYP18753.1"/>
    <property type="molecule type" value="Genomic_DNA"/>
</dbReference>
<name>A0ACD4DFH8_9NOCA</name>
<dbReference type="Proteomes" id="UP001156484">
    <property type="component" value="Chromosome"/>
</dbReference>
<keyword evidence="2" id="KW-1185">Reference proteome</keyword>
<evidence type="ECO:0000313" key="1">
    <source>
        <dbReference type="EMBL" id="UYP18753.1"/>
    </source>
</evidence>